<accession>A0A1Y2ADP7</accession>
<dbReference type="OrthoDB" id="274752at2759"/>
<dbReference type="PANTHER" id="PTHR10744">
    <property type="entry name" value="40S RIBOSOMAL PROTEIN S11 FAMILY MEMBER"/>
    <property type="match status" value="1"/>
</dbReference>
<dbReference type="GO" id="GO:1990904">
    <property type="term" value="C:ribonucleoprotein complex"/>
    <property type="evidence" value="ECO:0007669"/>
    <property type="project" value="UniProtKB-KW"/>
</dbReference>
<comment type="similarity">
    <text evidence="1">Belongs to the universal ribosomal protein uS17 family.</text>
</comment>
<name>A0A1Y2ADP7_9TREE</name>
<dbReference type="Proteomes" id="UP000193986">
    <property type="component" value="Unassembled WGS sequence"/>
</dbReference>
<dbReference type="GO" id="GO:0005840">
    <property type="term" value="C:ribosome"/>
    <property type="evidence" value="ECO:0007669"/>
    <property type="project" value="UniProtKB-KW"/>
</dbReference>
<feature type="compositionally biased region" description="Basic residues" evidence="4">
    <location>
        <begin position="118"/>
        <end position="128"/>
    </location>
</feature>
<feature type="compositionally biased region" description="Basic and acidic residues" evidence="4">
    <location>
        <begin position="168"/>
        <end position="180"/>
    </location>
</feature>
<dbReference type="Gene3D" id="2.40.50.140">
    <property type="entry name" value="Nucleic acid-binding proteins"/>
    <property type="match status" value="1"/>
</dbReference>
<sequence length="180" mass="20142">MPPVSFQGIVTRTGKMFKTCSVMVTKHFEHPKYLKMQTYRKRYLVHDEKEVARLGDKVVITHVGAFSKRKHFSITEIDRRGLGLTPETDTAREGKTAQGTARERLGVNVTLLRAKASSAKRTRPHSKPTNKAAEVKEAETQRMLTGVWNRSTPEKDAQGSGSEASDAEALHRALQREGVQ</sequence>
<dbReference type="GO" id="GO:0005739">
    <property type="term" value="C:mitochondrion"/>
    <property type="evidence" value="ECO:0007669"/>
    <property type="project" value="TreeGrafter"/>
</dbReference>
<evidence type="ECO:0000256" key="2">
    <source>
        <dbReference type="ARBA" id="ARBA00022980"/>
    </source>
</evidence>
<dbReference type="SUPFAM" id="SSF50249">
    <property type="entry name" value="Nucleic acid-binding proteins"/>
    <property type="match status" value="1"/>
</dbReference>
<dbReference type="STRING" id="71784.A0A1Y2ADP7"/>
<keyword evidence="2" id="KW-0689">Ribosomal protein</keyword>
<dbReference type="AlphaFoldDB" id="A0A1Y2ADP7"/>
<evidence type="ECO:0000256" key="1">
    <source>
        <dbReference type="ARBA" id="ARBA00010254"/>
    </source>
</evidence>
<keyword evidence="6" id="KW-1185">Reference proteome</keyword>
<dbReference type="GO" id="GO:0003735">
    <property type="term" value="F:structural constituent of ribosome"/>
    <property type="evidence" value="ECO:0007669"/>
    <property type="project" value="InterPro"/>
</dbReference>
<dbReference type="GO" id="GO:0006412">
    <property type="term" value="P:translation"/>
    <property type="evidence" value="ECO:0007669"/>
    <property type="project" value="InterPro"/>
</dbReference>
<proteinExistence type="inferred from homology"/>
<comment type="caution">
    <text evidence="5">The sequence shown here is derived from an EMBL/GenBank/DDBJ whole genome shotgun (WGS) entry which is preliminary data.</text>
</comment>
<dbReference type="PANTHER" id="PTHR10744:SF1">
    <property type="entry name" value="SMALL RIBOSOMAL SUBUNIT PROTEIN US17M"/>
    <property type="match status" value="1"/>
</dbReference>
<evidence type="ECO:0000313" key="5">
    <source>
        <dbReference type="EMBL" id="ORY20673.1"/>
    </source>
</evidence>
<protein>
    <recommendedName>
        <fullName evidence="7">30S ribosomal protein S17</fullName>
    </recommendedName>
</protein>
<dbReference type="CDD" id="cd00364">
    <property type="entry name" value="Ribosomal_uS17"/>
    <property type="match status" value="1"/>
</dbReference>
<dbReference type="InterPro" id="IPR000266">
    <property type="entry name" value="Ribosomal_uS17"/>
</dbReference>
<feature type="region of interest" description="Disordered" evidence="4">
    <location>
        <begin position="116"/>
        <end position="180"/>
    </location>
</feature>
<gene>
    <name evidence="5" type="ORF">BCR39DRAFT_555004</name>
</gene>
<evidence type="ECO:0000256" key="3">
    <source>
        <dbReference type="ARBA" id="ARBA00023274"/>
    </source>
</evidence>
<evidence type="ECO:0008006" key="7">
    <source>
        <dbReference type="Google" id="ProtNLM"/>
    </source>
</evidence>
<keyword evidence="3" id="KW-0687">Ribonucleoprotein</keyword>
<reference evidence="5 6" key="1">
    <citation type="submission" date="2016-07" db="EMBL/GenBank/DDBJ databases">
        <title>Pervasive Adenine N6-methylation of Active Genes in Fungi.</title>
        <authorList>
            <consortium name="DOE Joint Genome Institute"/>
            <person name="Mondo S.J."/>
            <person name="Dannebaum R.O."/>
            <person name="Kuo R.C."/>
            <person name="Labutti K."/>
            <person name="Haridas S."/>
            <person name="Kuo A."/>
            <person name="Salamov A."/>
            <person name="Ahrendt S.R."/>
            <person name="Lipzen A."/>
            <person name="Sullivan W."/>
            <person name="Andreopoulos W.B."/>
            <person name="Clum A."/>
            <person name="Lindquist E."/>
            <person name="Daum C."/>
            <person name="Ramamoorthy G.K."/>
            <person name="Gryganskyi A."/>
            <person name="Culley D."/>
            <person name="Magnuson J.K."/>
            <person name="James T.Y."/>
            <person name="O'Malley M.A."/>
            <person name="Stajich J.E."/>
            <person name="Spatafora J.W."/>
            <person name="Visel A."/>
            <person name="Grigoriev I.V."/>
        </authorList>
    </citation>
    <scope>NUCLEOTIDE SEQUENCE [LARGE SCALE GENOMIC DNA]</scope>
    <source>
        <strain evidence="5 6">68-887.2</strain>
    </source>
</reference>
<evidence type="ECO:0000256" key="4">
    <source>
        <dbReference type="SAM" id="MobiDB-lite"/>
    </source>
</evidence>
<evidence type="ECO:0000313" key="6">
    <source>
        <dbReference type="Proteomes" id="UP000193986"/>
    </source>
</evidence>
<dbReference type="InParanoid" id="A0A1Y2ADP7"/>
<dbReference type="Pfam" id="PF00366">
    <property type="entry name" value="Ribosomal_S17"/>
    <property type="match status" value="1"/>
</dbReference>
<dbReference type="InterPro" id="IPR012340">
    <property type="entry name" value="NA-bd_OB-fold"/>
</dbReference>
<dbReference type="EMBL" id="MCFC01000128">
    <property type="protein sequence ID" value="ORY20673.1"/>
    <property type="molecule type" value="Genomic_DNA"/>
</dbReference>
<organism evidence="5 6">
    <name type="scientific">Naematelia encephala</name>
    <dbReference type="NCBI Taxonomy" id="71784"/>
    <lineage>
        <taxon>Eukaryota</taxon>
        <taxon>Fungi</taxon>
        <taxon>Dikarya</taxon>
        <taxon>Basidiomycota</taxon>
        <taxon>Agaricomycotina</taxon>
        <taxon>Tremellomycetes</taxon>
        <taxon>Tremellales</taxon>
        <taxon>Naemateliaceae</taxon>
        <taxon>Naematelia</taxon>
    </lineage>
</organism>